<feature type="region of interest" description="Disordered" evidence="1">
    <location>
        <begin position="34"/>
        <end position="126"/>
    </location>
</feature>
<feature type="compositionally biased region" description="Basic residues" evidence="1">
    <location>
        <begin position="55"/>
        <end position="66"/>
    </location>
</feature>
<feature type="compositionally biased region" description="Basic and acidic residues" evidence="1">
    <location>
        <begin position="67"/>
        <end position="81"/>
    </location>
</feature>
<dbReference type="AlphaFoldDB" id="A0A5B7DIL0"/>
<accession>A0A5B7DIL0</accession>
<feature type="compositionally biased region" description="Basic and acidic residues" evidence="1">
    <location>
        <begin position="42"/>
        <end position="54"/>
    </location>
</feature>
<gene>
    <name evidence="2" type="ORF">E2C01_013956</name>
</gene>
<dbReference type="EMBL" id="VSRR010000932">
    <property type="protein sequence ID" value="MPC20984.1"/>
    <property type="molecule type" value="Genomic_DNA"/>
</dbReference>
<dbReference type="Proteomes" id="UP000324222">
    <property type="component" value="Unassembled WGS sequence"/>
</dbReference>
<proteinExistence type="predicted"/>
<protein>
    <submittedName>
        <fullName evidence="2">Uncharacterized protein</fullName>
    </submittedName>
</protein>
<evidence type="ECO:0000256" key="1">
    <source>
        <dbReference type="SAM" id="MobiDB-lite"/>
    </source>
</evidence>
<sequence length="126" mass="13582">MRAVQTCCRSGRGRGHVFVGGLSLAGKDGLGCLEAGEGQQGGRKEGMHREDWRSKRQGKWKNVKRCTTRERDGQDERRGDGVKNGNAARHRVEKPSGVWLVKEQQGSDRGGGGGHAAGGREQGSTQ</sequence>
<evidence type="ECO:0000313" key="2">
    <source>
        <dbReference type="EMBL" id="MPC20984.1"/>
    </source>
</evidence>
<organism evidence="2 3">
    <name type="scientific">Portunus trituberculatus</name>
    <name type="common">Swimming crab</name>
    <name type="synonym">Neptunus trituberculatus</name>
    <dbReference type="NCBI Taxonomy" id="210409"/>
    <lineage>
        <taxon>Eukaryota</taxon>
        <taxon>Metazoa</taxon>
        <taxon>Ecdysozoa</taxon>
        <taxon>Arthropoda</taxon>
        <taxon>Crustacea</taxon>
        <taxon>Multicrustacea</taxon>
        <taxon>Malacostraca</taxon>
        <taxon>Eumalacostraca</taxon>
        <taxon>Eucarida</taxon>
        <taxon>Decapoda</taxon>
        <taxon>Pleocyemata</taxon>
        <taxon>Brachyura</taxon>
        <taxon>Eubrachyura</taxon>
        <taxon>Portunoidea</taxon>
        <taxon>Portunidae</taxon>
        <taxon>Portuninae</taxon>
        <taxon>Portunus</taxon>
    </lineage>
</organism>
<feature type="compositionally biased region" description="Gly residues" evidence="1">
    <location>
        <begin position="108"/>
        <end position="126"/>
    </location>
</feature>
<reference evidence="2 3" key="1">
    <citation type="submission" date="2019-05" db="EMBL/GenBank/DDBJ databases">
        <title>Another draft genome of Portunus trituberculatus and its Hox gene families provides insights of decapod evolution.</title>
        <authorList>
            <person name="Jeong J.-H."/>
            <person name="Song I."/>
            <person name="Kim S."/>
            <person name="Choi T."/>
            <person name="Kim D."/>
            <person name="Ryu S."/>
            <person name="Kim W."/>
        </authorList>
    </citation>
    <scope>NUCLEOTIDE SEQUENCE [LARGE SCALE GENOMIC DNA]</scope>
    <source>
        <tissue evidence="2">Muscle</tissue>
    </source>
</reference>
<keyword evidence="3" id="KW-1185">Reference proteome</keyword>
<evidence type="ECO:0000313" key="3">
    <source>
        <dbReference type="Proteomes" id="UP000324222"/>
    </source>
</evidence>
<name>A0A5B7DIL0_PORTR</name>
<comment type="caution">
    <text evidence="2">The sequence shown here is derived from an EMBL/GenBank/DDBJ whole genome shotgun (WGS) entry which is preliminary data.</text>
</comment>